<evidence type="ECO:0000313" key="2">
    <source>
        <dbReference type="Proteomes" id="UP001159363"/>
    </source>
</evidence>
<proteinExistence type="predicted"/>
<comment type="caution">
    <text evidence="1">The sequence shown here is derived from an EMBL/GenBank/DDBJ whole genome shotgun (WGS) entry which is preliminary data.</text>
</comment>
<dbReference type="EMBL" id="JARBHB010000004">
    <property type="protein sequence ID" value="KAJ8887182.1"/>
    <property type="molecule type" value="Genomic_DNA"/>
</dbReference>
<dbReference type="Proteomes" id="UP001159363">
    <property type="component" value="Chromosome X"/>
</dbReference>
<evidence type="ECO:0000313" key="1">
    <source>
        <dbReference type="EMBL" id="KAJ8887182.1"/>
    </source>
</evidence>
<gene>
    <name evidence="1" type="ORF">PR048_013397</name>
</gene>
<protein>
    <submittedName>
        <fullName evidence="1">Uncharacterized protein</fullName>
    </submittedName>
</protein>
<organism evidence="1 2">
    <name type="scientific">Dryococelus australis</name>
    <dbReference type="NCBI Taxonomy" id="614101"/>
    <lineage>
        <taxon>Eukaryota</taxon>
        <taxon>Metazoa</taxon>
        <taxon>Ecdysozoa</taxon>
        <taxon>Arthropoda</taxon>
        <taxon>Hexapoda</taxon>
        <taxon>Insecta</taxon>
        <taxon>Pterygota</taxon>
        <taxon>Neoptera</taxon>
        <taxon>Polyneoptera</taxon>
        <taxon>Phasmatodea</taxon>
        <taxon>Verophasmatodea</taxon>
        <taxon>Anareolatae</taxon>
        <taxon>Phasmatidae</taxon>
        <taxon>Eurycanthinae</taxon>
        <taxon>Dryococelus</taxon>
    </lineage>
</organism>
<keyword evidence="2" id="KW-1185">Reference proteome</keyword>
<reference evidence="1 2" key="1">
    <citation type="submission" date="2023-02" db="EMBL/GenBank/DDBJ databases">
        <title>LHISI_Scaffold_Assembly.</title>
        <authorList>
            <person name="Stuart O.P."/>
            <person name="Cleave R."/>
            <person name="Magrath M.J.L."/>
            <person name="Mikheyev A.S."/>
        </authorList>
    </citation>
    <scope>NUCLEOTIDE SEQUENCE [LARGE SCALE GENOMIC DNA]</scope>
    <source>
        <strain evidence="1">Daus_M_001</strain>
        <tissue evidence="1">Leg muscle</tissue>
    </source>
</reference>
<sequence length="175" mass="19929">METVVAIIRQDIQSRVYDKTTYHPADNFLKDMSTLFTFLVKRKRKCISIAHSIITSVRPQSVMSPILISLGLLLYKKYCSKNLANILSSLGFCSSYYEVQLLEMSTILLNQSGMNGSFSQFVFDNAEFNVCTIDKWNTFETMVGIRCTTPESSVVRRTEIPRLTKKPSSKSSREL</sequence>
<name>A0ABQ9HSH1_9NEOP</name>
<accession>A0ABQ9HSH1</accession>